<feature type="compositionally biased region" description="Basic and acidic residues" evidence="10">
    <location>
        <begin position="64"/>
        <end position="83"/>
    </location>
</feature>
<evidence type="ECO:0000256" key="8">
    <source>
        <dbReference type="PIRSR" id="PIRSR601382-3"/>
    </source>
</evidence>
<comment type="cofactor">
    <cofactor evidence="1 7">
        <name>Ca(2+)</name>
        <dbReference type="ChEBI" id="CHEBI:29108"/>
    </cofactor>
</comment>
<evidence type="ECO:0000256" key="2">
    <source>
        <dbReference type="ARBA" id="ARBA00004922"/>
    </source>
</evidence>
<evidence type="ECO:0000313" key="11">
    <source>
        <dbReference type="EMBL" id="KEY67923.1"/>
    </source>
</evidence>
<keyword evidence="7" id="KW-0106">Calcium</keyword>
<organism evidence="11 12">
    <name type="scientific">Stachybotrys chartarum (strain CBS 109288 / IBT 7711)</name>
    <name type="common">Toxic black mold</name>
    <name type="synonym">Stilbospora chartarum</name>
    <dbReference type="NCBI Taxonomy" id="1280523"/>
    <lineage>
        <taxon>Eukaryota</taxon>
        <taxon>Fungi</taxon>
        <taxon>Dikarya</taxon>
        <taxon>Ascomycota</taxon>
        <taxon>Pezizomycotina</taxon>
        <taxon>Sordariomycetes</taxon>
        <taxon>Hypocreomycetidae</taxon>
        <taxon>Hypocreales</taxon>
        <taxon>Stachybotryaceae</taxon>
        <taxon>Stachybotrys</taxon>
    </lineage>
</organism>
<feature type="compositionally biased region" description="Basic and acidic residues" evidence="10">
    <location>
        <begin position="802"/>
        <end position="818"/>
    </location>
</feature>
<feature type="compositionally biased region" description="Polar residues" evidence="10">
    <location>
        <begin position="135"/>
        <end position="146"/>
    </location>
</feature>
<dbReference type="InterPro" id="IPR012341">
    <property type="entry name" value="6hp_glycosidase-like_sf"/>
</dbReference>
<feature type="compositionally biased region" description="Polar residues" evidence="10">
    <location>
        <begin position="849"/>
        <end position="859"/>
    </location>
</feature>
<comment type="similarity">
    <text evidence="3 9">Belongs to the glycosyl hydrolase 47 family.</text>
</comment>
<evidence type="ECO:0000256" key="4">
    <source>
        <dbReference type="ARBA" id="ARBA00022801"/>
    </source>
</evidence>
<dbReference type="GO" id="GO:0005783">
    <property type="term" value="C:endoplasmic reticulum"/>
    <property type="evidence" value="ECO:0007669"/>
    <property type="project" value="TreeGrafter"/>
</dbReference>
<feature type="binding site" evidence="7">
    <location>
        <position position="982"/>
    </location>
    <ligand>
        <name>Ca(2+)</name>
        <dbReference type="ChEBI" id="CHEBI:29108"/>
    </ligand>
</feature>
<comment type="pathway">
    <text evidence="2">Protein modification; protein glycosylation.</text>
</comment>
<dbReference type="UniPathway" id="UPA00378"/>
<dbReference type="GO" id="GO:0016020">
    <property type="term" value="C:membrane"/>
    <property type="evidence" value="ECO:0007669"/>
    <property type="project" value="InterPro"/>
</dbReference>
<evidence type="ECO:0000256" key="7">
    <source>
        <dbReference type="PIRSR" id="PIRSR601382-2"/>
    </source>
</evidence>
<dbReference type="InterPro" id="IPR001382">
    <property type="entry name" value="Glyco_hydro_47"/>
</dbReference>
<dbReference type="HOGENOM" id="CLU_003818_1_0_1"/>
<feature type="compositionally biased region" description="Polar residues" evidence="10">
    <location>
        <begin position="153"/>
        <end position="180"/>
    </location>
</feature>
<reference evidence="11 12" key="1">
    <citation type="journal article" date="2014" name="BMC Genomics">
        <title>Comparative genome sequencing reveals chemotype-specific gene clusters in the toxigenic black mold Stachybotrys.</title>
        <authorList>
            <person name="Semeiks J."/>
            <person name="Borek D."/>
            <person name="Otwinowski Z."/>
            <person name="Grishin N.V."/>
        </authorList>
    </citation>
    <scope>NUCLEOTIDE SEQUENCE [LARGE SCALE GENOMIC DNA]</scope>
    <source>
        <strain evidence="12">CBS 109288 / IBT 7711</strain>
    </source>
</reference>
<keyword evidence="5 8" id="KW-1015">Disulfide bond</keyword>
<dbReference type="PANTHER" id="PTHR11742">
    <property type="entry name" value="MANNOSYL-OLIGOSACCHARIDE ALPHA-1,2-MANNOSIDASE-RELATED"/>
    <property type="match status" value="1"/>
</dbReference>
<feature type="active site" description="Proton donor" evidence="6">
    <location>
        <position position="319"/>
    </location>
</feature>
<keyword evidence="9" id="KW-0326">Glycosidase</keyword>
<name>A0A084ARJ4_STACB</name>
<keyword evidence="7" id="KW-0479">Metal-binding</keyword>
<evidence type="ECO:0000256" key="9">
    <source>
        <dbReference type="RuleBase" id="RU361193"/>
    </source>
</evidence>
<evidence type="ECO:0000256" key="5">
    <source>
        <dbReference type="ARBA" id="ARBA00023157"/>
    </source>
</evidence>
<keyword evidence="4 9" id="KW-0378">Hydrolase</keyword>
<feature type="active site" evidence="6">
    <location>
        <position position="563"/>
    </location>
</feature>
<feature type="disulfide bond" evidence="8">
    <location>
        <begin position="637"/>
        <end position="666"/>
    </location>
</feature>
<dbReference type="AlphaFoldDB" id="A0A084ARJ4"/>
<feature type="region of interest" description="Disordered" evidence="10">
    <location>
        <begin position="47"/>
        <end position="186"/>
    </location>
</feature>
<dbReference type="EMBL" id="KL648598">
    <property type="protein sequence ID" value="KEY67923.1"/>
    <property type="molecule type" value="Genomic_DNA"/>
</dbReference>
<feature type="compositionally biased region" description="Basic and acidic residues" evidence="10">
    <location>
        <begin position="493"/>
        <end position="502"/>
    </location>
</feature>
<keyword evidence="12" id="KW-1185">Reference proteome</keyword>
<dbReference type="Pfam" id="PF01532">
    <property type="entry name" value="Glyco_hydro_47"/>
    <property type="match status" value="1"/>
</dbReference>
<dbReference type="Proteomes" id="UP000028045">
    <property type="component" value="Unassembled WGS sequence"/>
</dbReference>
<feature type="compositionally biased region" description="Polar residues" evidence="10">
    <location>
        <begin position="518"/>
        <end position="536"/>
    </location>
</feature>
<proteinExistence type="inferred from homology"/>
<protein>
    <recommendedName>
        <fullName evidence="9">alpha-1,2-Mannosidase</fullName>
        <ecNumber evidence="9">3.2.1.-</ecNumber>
    </recommendedName>
</protein>
<dbReference type="GO" id="GO:0004571">
    <property type="term" value="F:mannosyl-oligosaccharide 1,2-alpha-mannosidase activity"/>
    <property type="evidence" value="ECO:0007669"/>
    <property type="project" value="InterPro"/>
</dbReference>
<feature type="compositionally biased region" description="Polar residues" evidence="10">
    <location>
        <begin position="453"/>
        <end position="464"/>
    </location>
</feature>
<feature type="compositionally biased region" description="Low complexity" evidence="10">
    <location>
        <begin position="503"/>
        <end position="517"/>
    </location>
</feature>
<dbReference type="EC" id="3.2.1.-" evidence="9"/>
<feature type="region of interest" description="Disordered" evidence="10">
    <location>
        <begin position="193"/>
        <end position="212"/>
    </location>
</feature>
<evidence type="ECO:0000313" key="12">
    <source>
        <dbReference type="Proteomes" id="UP000028045"/>
    </source>
</evidence>
<feature type="region of interest" description="Disordered" evidence="10">
    <location>
        <begin position="746"/>
        <end position="867"/>
    </location>
</feature>
<sequence>MPRRRYRLFIICAAVICFMLYRVLLNSWDEPPSYAPVRFADEDTGAQDHTHVVQRPPSNPPPPPKDENTFVKEKPLVEDKKPTADGGAHGATNPSGTGPSSEGEDDPEVNQGSSTRPDQNSAVKVPDPEVEADTETGSGTSEQVTDNAAAGSNAEQYQSEGQPLQWQNPPNDASGNTPNDGESMAPKIHWKKPKEHFPVPTESVIPLPTGQPKTIPRIQYDFPAESDNARAKRVLRQRMVRDAISRAWSGYRKFAWMHDELSPVSGKFRDPFCGWSATLVDAMDTLWIAGLKDEFDDAAKGVANIDFTYTIKSSIPVFETTIRYLGGLLAAFDVSGGKSGAYPILLEKAVELGEVLMGIFDTPNRMPVLYYHWQPDATSQPRRAGRVGVAELATLSMEFTRLAQLTGEDKYYDAVARITDALVELQEAGTTIPGLFPENLDASGCNRTATTLRDTVSPEAQTQVDAEGLPLNPLGYSPNDPRLEAGSGGGVSVDDRIQRRDGTSGSISSESDGVSTIEDSTTPSIPQPPFTANGQTEGWDCVPQGLVGSGFGFETYHMGGAQDSAYEYFPKEWLLLGGLEPKYQKLHEDTIDAINEWLMFRPMLKGDWDVLFPAKVTTNGQPQRDLMPKFEVTHLTCFIGGMFALGGKIFGRDEDIETAKQLTDGCVWAYGATPSGIMPEGSEVVACPTLEKCEFNETLWYESLDPSKDWRTKELEDWEAAENVLTGGLTGQRANEHRDNAPYQVPSTEAAVDGQEEPRGGVLSSISRDDAIKTITESRKNNKRAAGESSTHDADDESELPDSLKNKLRLNQEHKDGETQESGETTASEDGDSSEVDDESSAEEPPTVPSYQPTRTQGARQKPLSHEEFVSERLAREKLPPGFLSIDSAQYILRPEAIESVWYMYRITGDPAWMEKGWTMFEATMQATKTEWANSAIRNVLDDEPELSDEMESFWLSETLKYYYLLFSEPHVISLDEWVLNTEAHPFRRPT</sequence>
<accession>A0A084ARJ4</accession>
<dbReference type="PANTHER" id="PTHR11742:SF103">
    <property type="entry name" value="ENDOPLASMIC RETICULUM MANNOSIDASE MNL2-RELATED"/>
    <property type="match status" value="1"/>
</dbReference>
<evidence type="ECO:0000256" key="6">
    <source>
        <dbReference type="PIRSR" id="PIRSR601382-1"/>
    </source>
</evidence>
<feature type="compositionally biased region" description="Acidic residues" evidence="10">
    <location>
        <begin position="827"/>
        <end position="842"/>
    </location>
</feature>
<feature type="compositionally biased region" description="Basic and acidic residues" evidence="10">
    <location>
        <begin position="767"/>
        <end position="780"/>
    </location>
</feature>
<feature type="active site" description="Proton donor" evidence="6">
    <location>
        <position position="680"/>
    </location>
</feature>
<dbReference type="GO" id="GO:0005975">
    <property type="term" value="P:carbohydrate metabolic process"/>
    <property type="evidence" value="ECO:0007669"/>
    <property type="project" value="InterPro"/>
</dbReference>
<dbReference type="InterPro" id="IPR036026">
    <property type="entry name" value="Seven-hairpin_glycosidases"/>
</dbReference>
<dbReference type="SUPFAM" id="SSF48225">
    <property type="entry name" value="Seven-hairpin glycosidases"/>
    <property type="match status" value="1"/>
</dbReference>
<feature type="region of interest" description="Disordered" evidence="10">
    <location>
        <begin position="453"/>
        <end position="537"/>
    </location>
</feature>
<dbReference type="Gene3D" id="1.50.10.10">
    <property type="match status" value="3"/>
</dbReference>
<evidence type="ECO:0000256" key="10">
    <source>
        <dbReference type="SAM" id="MobiDB-lite"/>
    </source>
</evidence>
<evidence type="ECO:0000256" key="3">
    <source>
        <dbReference type="ARBA" id="ARBA00007658"/>
    </source>
</evidence>
<dbReference type="OrthoDB" id="8118055at2759"/>
<dbReference type="GO" id="GO:0005509">
    <property type="term" value="F:calcium ion binding"/>
    <property type="evidence" value="ECO:0007669"/>
    <property type="project" value="InterPro"/>
</dbReference>
<dbReference type="InterPro" id="IPR050749">
    <property type="entry name" value="Glycosyl_Hydrolase_47"/>
</dbReference>
<dbReference type="PRINTS" id="PR00747">
    <property type="entry name" value="GLYHDRLASE47"/>
</dbReference>
<gene>
    <name evidence="11" type="ORF">S7711_02131</name>
</gene>
<feature type="compositionally biased region" description="Polar residues" evidence="10">
    <location>
        <begin position="110"/>
        <end position="122"/>
    </location>
</feature>
<dbReference type="GO" id="GO:0036503">
    <property type="term" value="P:ERAD pathway"/>
    <property type="evidence" value="ECO:0007669"/>
    <property type="project" value="UniProtKB-ARBA"/>
</dbReference>
<feature type="active site" evidence="6">
    <location>
        <position position="896"/>
    </location>
</feature>
<evidence type="ECO:0000256" key="1">
    <source>
        <dbReference type="ARBA" id="ARBA00001913"/>
    </source>
</evidence>